<sequence length="74" mass="8379">MQYDHRVLSVCRIELDEAVRQSGRKQISRPRLITSTPMSLYTNSGFEAMPAAFYVGGKVFSGEYIGGRHRKPTE</sequence>
<keyword evidence="2" id="KW-1185">Reference proteome</keyword>
<comment type="caution">
    <text evidence="1">The sequence shown here is derived from an EMBL/GenBank/DDBJ whole genome shotgun (WGS) entry which is preliminary data.</text>
</comment>
<accession>A0A8B6M9I8</accession>
<reference evidence="1 2" key="1">
    <citation type="submission" date="2019-05" db="EMBL/GenBank/DDBJ databases">
        <authorList>
            <person name="Farhan Ul Haque M."/>
        </authorList>
    </citation>
    <scope>NUCLEOTIDE SEQUENCE [LARGE SCALE GENOMIC DNA]</scope>
    <source>
        <strain evidence="1">2</strain>
    </source>
</reference>
<evidence type="ECO:0000313" key="1">
    <source>
        <dbReference type="EMBL" id="VTZ51532.1"/>
    </source>
</evidence>
<gene>
    <name evidence="1" type="ORF">MPC4_40129</name>
</gene>
<dbReference type="AlphaFoldDB" id="A0A8B6M9I8"/>
<protein>
    <submittedName>
        <fullName evidence="1">Uncharacterized protein</fullName>
    </submittedName>
</protein>
<dbReference type="EMBL" id="CABFMQ020000098">
    <property type="protein sequence ID" value="VTZ51532.1"/>
    <property type="molecule type" value="Genomic_DNA"/>
</dbReference>
<name>A0A8B6M9I8_METTU</name>
<organism evidence="1 2">
    <name type="scientific">Methylocella tundrae</name>
    <dbReference type="NCBI Taxonomy" id="227605"/>
    <lineage>
        <taxon>Bacteria</taxon>
        <taxon>Pseudomonadati</taxon>
        <taxon>Pseudomonadota</taxon>
        <taxon>Alphaproteobacteria</taxon>
        <taxon>Hyphomicrobiales</taxon>
        <taxon>Beijerinckiaceae</taxon>
        <taxon>Methylocella</taxon>
    </lineage>
</organism>
<dbReference type="Proteomes" id="UP000485880">
    <property type="component" value="Unassembled WGS sequence"/>
</dbReference>
<evidence type="ECO:0000313" key="2">
    <source>
        <dbReference type="Proteomes" id="UP000485880"/>
    </source>
</evidence>
<proteinExistence type="predicted"/>